<evidence type="ECO:0000313" key="2">
    <source>
        <dbReference type="EMBL" id="KAH0762395.1"/>
    </source>
</evidence>
<dbReference type="Proteomes" id="UP000826656">
    <property type="component" value="Unassembled WGS sequence"/>
</dbReference>
<evidence type="ECO:0000313" key="3">
    <source>
        <dbReference type="Proteomes" id="UP000826656"/>
    </source>
</evidence>
<proteinExistence type="predicted"/>
<gene>
    <name evidence="2" type="ORF">KY290_018468</name>
</gene>
<keyword evidence="3" id="KW-1185">Reference proteome</keyword>
<name>A0ABQ7VEA1_SOLTU</name>
<reference evidence="2 3" key="1">
    <citation type="journal article" date="2021" name="bioRxiv">
        <title>Chromosome-scale and haplotype-resolved genome assembly of a tetraploid potato cultivar.</title>
        <authorList>
            <person name="Sun H."/>
            <person name="Jiao W.-B."/>
            <person name="Krause K."/>
            <person name="Campoy J.A."/>
            <person name="Goel M."/>
            <person name="Folz-Donahue K."/>
            <person name="Kukat C."/>
            <person name="Huettel B."/>
            <person name="Schneeberger K."/>
        </authorList>
    </citation>
    <scope>NUCLEOTIDE SEQUENCE [LARGE SCALE GENOMIC DNA]</scope>
    <source>
        <strain evidence="2">SolTubOtavaFocal</strain>
        <tissue evidence="2">Leaves</tissue>
    </source>
</reference>
<evidence type="ECO:0000256" key="1">
    <source>
        <dbReference type="SAM" id="MobiDB-lite"/>
    </source>
</evidence>
<sequence length="196" mass="21338">MEKLHQDLSFSKTRKEELTGTNCADDTPKFANIGSTVYRAPYACVSSVEDPCTRNLEFAKALPSSSDIGSTVKEIGKAHAPDIHTVIVDNNPEAAERTQVKESPKGFKRLLRFGKKNHTSGGAESNGASMNSMKQDDSATNALLPSEVFTLKNLISQDETPTAGNVSQKPRLARKGDSIQYQDYSSAPLVVSWRCD</sequence>
<feature type="region of interest" description="Disordered" evidence="1">
    <location>
        <begin position="1"/>
        <end position="21"/>
    </location>
</feature>
<dbReference type="EMBL" id="JAIVGD010000013">
    <property type="protein sequence ID" value="KAH0762395.1"/>
    <property type="molecule type" value="Genomic_DNA"/>
</dbReference>
<organism evidence="2 3">
    <name type="scientific">Solanum tuberosum</name>
    <name type="common">Potato</name>
    <dbReference type="NCBI Taxonomy" id="4113"/>
    <lineage>
        <taxon>Eukaryota</taxon>
        <taxon>Viridiplantae</taxon>
        <taxon>Streptophyta</taxon>
        <taxon>Embryophyta</taxon>
        <taxon>Tracheophyta</taxon>
        <taxon>Spermatophyta</taxon>
        <taxon>Magnoliopsida</taxon>
        <taxon>eudicotyledons</taxon>
        <taxon>Gunneridae</taxon>
        <taxon>Pentapetalae</taxon>
        <taxon>asterids</taxon>
        <taxon>lamiids</taxon>
        <taxon>Solanales</taxon>
        <taxon>Solanaceae</taxon>
        <taxon>Solanoideae</taxon>
        <taxon>Solaneae</taxon>
        <taxon>Solanum</taxon>
    </lineage>
</organism>
<protein>
    <submittedName>
        <fullName evidence="2">Uncharacterized protein</fullName>
    </submittedName>
</protein>
<accession>A0ABQ7VEA1</accession>
<feature type="compositionally biased region" description="Polar residues" evidence="1">
    <location>
        <begin position="119"/>
        <end position="138"/>
    </location>
</feature>
<comment type="caution">
    <text evidence="2">The sequence shown here is derived from an EMBL/GenBank/DDBJ whole genome shotgun (WGS) entry which is preliminary data.</text>
</comment>
<feature type="region of interest" description="Disordered" evidence="1">
    <location>
        <begin position="115"/>
        <end position="138"/>
    </location>
</feature>